<evidence type="ECO:0000313" key="2">
    <source>
        <dbReference type="Proteomes" id="UP000286931"/>
    </source>
</evidence>
<dbReference type="EMBL" id="BIFH01000031">
    <property type="protein sequence ID" value="GCD99221.1"/>
    <property type="molecule type" value="Genomic_DNA"/>
</dbReference>
<name>A0A401YXB2_9ACTN</name>
<gene>
    <name evidence="1" type="ORF">EHYA_06934</name>
</gene>
<sequence length="119" mass="12569">MGASRSGRGTGPHVTAFGLAAAAALVEGAGGTCTGPRHRARESAVEMSEVANGITLGNMALERAGDGDLEARDTLALRLRFLAEHASWLVVLAARVADEAIALSPDDPPRERTWRPRRR</sequence>
<comment type="caution">
    <text evidence="1">The sequence shown here is derived from an EMBL/GenBank/DDBJ whole genome shotgun (WGS) entry which is preliminary data.</text>
</comment>
<accession>A0A401YXB2</accession>
<reference evidence="1 2" key="1">
    <citation type="submission" date="2018-12" db="EMBL/GenBank/DDBJ databases">
        <title>Draft genome sequence of Embleya hyalina NBRC 13850T.</title>
        <authorList>
            <person name="Komaki H."/>
            <person name="Hosoyama A."/>
            <person name="Kimura A."/>
            <person name="Ichikawa N."/>
            <person name="Tamura T."/>
        </authorList>
    </citation>
    <scope>NUCLEOTIDE SEQUENCE [LARGE SCALE GENOMIC DNA]</scope>
    <source>
        <strain evidence="1 2">NBRC 13850</strain>
    </source>
</reference>
<proteinExistence type="predicted"/>
<organism evidence="1 2">
    <name type="scientific">Embleya hyalina</name>
    <dbReference type="NCBI Taxonomy" id="516124"/>
    <lineage>
        <taxon>Bacteria</taxon>
        <taxon>Bacillati</taxon>
        <taxon>Actinomycetota</taxon>
        <taxon>Actinomycetes</taxon>
        <taxon>Kitasatosporales</taxon>
        <taxon>Streptomycetaceae</taxon>
        <taxon>Embleya</taxon>
    </lineage>
</organism>
<keyword evidence="2" id="KW-1185">Reference proteome</keyword>
<dbReference type="AlphaFoldDB" id="A0A401YXB2"/>
<dbReference type="RefSeq" id="WP_246127078.1">
    <property type="nucleotide sequence ID" value="NZ_BIFH01000031.1"/>
</dbReference>
<dbReference type="Proteomes" id="UP000286931">
    <property type="component" value="Unassembled WGS sequence"/>
</dbReference>
<protein>
    <submittedName>
        <fullName evidence="1">Uncharacterized protein</fullName>
    </submittedName>
</protein>
<evidence type="ECO:0000313" key="1">
    <source>
        <dbReference type="EMBL" id="GCD99221.1"/>
    </source>
</evidence>